<evidence type="ECO:0000256" key="5">
    <source>
        <dbReference type="ARBA" id="ARBA00022833"/>
    </source>
</evidence>
<keyword evidence="4 7" id="KW-0863">Zinc-finger</keyword>
<keyword evidence="10" id="KW-1185">Reference proteome</keyword>
<name>A0A182QK49_9DIPT</name>
<dbReference type="Pfam" id="PF00096">
    <property type="entry name" value="zf-C2H2"/>
    <property type="match status" value="1"/>
</dbReference>
<dbReference type="PANTHER" id="PTHR24394:SF29">
    <property type="entry name" value="MYONEURIN"/>
    <property type="match status" value="1"/>
</dbReference>
<dbReference type="InterPro" id="IPR013087">
    <property type="entry name" value="Znf_C2H2_type"/>
</dbReference>
<dbReference type="PANTHER" id="PTHR24394">
    <property type="entry name" value="ZINC FINGER PROTEIN"/>
    <property type="match status" value="1"/>
</dbReference>
<feature type="domain" description="C2H2-type" evidence="8">
    <location>
        <begin position="56"/>
        <end position="83"/>
    </location>
</feature>
<evidence type="ECO:0000256" key="4">
    <source>
        <dbReference type="ARBA" id="ARBA00022771"/>
    </source>
</evidence>
<dbReference type="GO" id="GO:0008270">
    <property type="term" value="F:zinc ion binding"/>
    <property type="evidence" value="ECO:0007669"/>
    <property type="project" value="UniProtKB-KW"/>
</dbReference>
<proteinExistence type="predicted"/>
<reference evidence="10" key="1">
    <citation type="submission" date="2014-01" db="EMBL/GenBank/DDBJ databases">
        <title>The Genome Sequence of Anopheles farauti FAR1 (V2).</title>
        <authorList>
            <consortium name="The Broad Institute Genomics Platform"/>
            <person name="Neafsey D.E."/>
            <person name="Besansky N."/>
            <person name="Howell P."/>
            <person name="Walton C."/>
            <person name="Young S.K."/>
            <person name="Zeng Q."/>
            <person name="Gargeya S."/>
            <person name="Fitzgerald M."/>
            <person name="Haas B."/>
            <person name="Abouelleil A."/>
            <person name="Allen A.W."/>
            <person name="Alvarado L."/>
            <person name="Arachchi H.M."/>
            <person name="Berlin A.M."/>
            <person name="Chapman S.B."/>
            <person name="Gainer-Dewar J."/>
            <person name="Goldberg J."/>
            <person name="Griggs A."/>
            <person name="Gujja S."/>
            <person name="Hansen M."/>
            <person name="Howarth C."/>
            <person name="Imamovic A."/>
            <person name="Ireland A."/>
            <person name="Larimer J."/>
            <person name="McCowan C."/>
            <person name="Murphy C."/>
            <person name="Pearson M."/>
            <person name="Poon T.W."/>
            <person name="Priest M."/>
            <person name="Roberts A."/>
            <person name="Saif S."/>
            <person name="Shea T."/>
            <person name="Sisk P."/>
            <person name="Sykes S."/>
            <person name="Wortman J."/>
            <person name="Nusbaum C."/>
            <person name="Birren B."/>
        </authorList>
    </citation>
    <scope>NUCLEOTIDE SEQUENCE [LARGE SCALE GENOMIC DNA]</scope>
    <source>
        <strain evidence="10">FAR1</strain>
    </source>
</reference>
<dbReference type="AlphaFoldDB" id="A0A182QK49"/>
<sequence>MILEVSSLDAIVHEEELLDETVDDFLQAQESNQECDASNTTTDDKTNHEPKEKIEYKCDHCDNVYAKRYILNKHMKKHIMDRDYECSICGKEFKNVGSMRKHMYRHENTDKPNECDICGKMSPNPTALRSHKQFVHMMQKTFKCPICHKAFKRGFTLQEHLTTHTGDTLYKCPYCTKTFNSSANMHSHKKKMHPKEWEKDRSEYLKRFEGENNTVD</sequence>
<evidence type="ECO:0000256" key="1">
    <source>
        <dbReference type="ARBA" id="ARBA00004123"/>
    </source>
</evidence>
<evidence type="ECO:0000313" key="10">
    <source>
        <dbReference type="Proteomes" id="UP000075886"/>
    </source>
</evidence>
<dbReference type="PROSITE" id="PS00028">
    <property type="entry name" value="ZINC_FINGER_C2H2_1"/>
    <property type="match status" value="4"/>
</dbReference>
<dbReference type="FunFam" id="3.30.160.60:FF:000145">
    <property type="entry name" value="Zinc finger protein 574"/>
    <property type="match status" value="1"/>
</dbReference>
<dbReference type="EMBL" id="AXCN02000904">
    <property type="status" value="NOT_ANNOTATED_CDS"/>
    <property type="molecule type" value="Genomic_DNA"/>
</dbReference>
<dbReference type="EnsemblMetazoa" id="AFAF011880-RA">
    <property type="protein sequence ID" value="AFAF011880-PA"/>
    <property type="gene ID" value="AFAF011880"/>
</dbReference>
<dbReference type="PROSITE" id="PS50157">
    <property type="entry name" value="ZINC_FINGER_C2H2_2"/>
    <property type="match status" value="5"/>
</dbReference>
<dbReference type="VEuPathDB" id="VectorBase:AFAF011880"/>
<keyword evidence="6" id="KW-0539">Nucleus</keyword>
<evidence type="ECO:0000256" key="6">
    <source>
        <dbReference type="ARBA" id="ARBA00023242"/>
    </source>
</evidence>
<evidence type="ECO:0000256" key="7">
    <source>
        <dbReference type="PROSITE-ProRule" id="PRU00042"/>
    </source>
</evidence>
<accession>A0A182QK49</accession>
<reference evidence="9" key="2">
    <citation type="submission" date="2020-05" db="UniProtKB">
        <authorList>
            <consortium name="EnsemblMetazoa"/>
        </authorList>
    </citation>
    <scope>IDENTIFICATION</scope>
    <source>
        <strain evidence="9">FAR1</strain>
    </source>
</reference>
<feature type="domain" description="C2H2-type" evidence="8">
    <location>
        <begin position="84"/>
        <end position="111"/>
    </location>
</feature>
<protein>
    <recommendedName>
        <fullName evidence="8">C2H2-type domain-containing protein</fullName>
    </recommendedName>
</protein>
<keyword evidence="3" id="KW-0677">Repeat</keyword>
<dbReference type="InterPro" id="IPR036236">
    <property type="entry name" value="Znf_C2H2_sf"/>
</dbReference>
<comment type="subcellular location">
    <subcellularLocation>
        <location evidence="1">Nucleus</location>
    </subcellularLocation>
</comment>
<evidence type="ECO:0000256" key="3">
    <source>
        <dbReference type="ARBA" id="ARBA00022737"/>
    </source>
</evidence>
<feature type="domain" description="C2H2-type" evidence="8">
    <location>
        <begin position="142"/>
        <end position="169"/>
    </location>
</feature>
<keyword evidence="5" id="KW-0862">Zinc</keyword>
<organism evidence="9 10">
    <name type="scientific">Anopheles farauti</name>
    <dbReference type="NCBI Taxonomy" id="69004"/>
    <lineage>
        <taxon>Eukaryota</taxon>
        <taxon>Metazoa</taxon>
        <taxon>Ecdysozoa</taxon>
        <taxon>Arthropoda</taxon>
        <taxon>Hexapoda</taxon>
        <taxon>Insecta</taxon>
        <taxon>Pterygota</taxon>
        <taxon>Neoptera</taxon>
        <taxon>Endopterygota</taxon>
        <taxon>Diptera</taxon>
        <taxon>Nematocera</taxon>
        <taxon>Culicoidea</taxon>
        <taxon>Culicidae</taxon>
        <taxon>Anophelinae</taxon>
        <taxon>Anopheles</taxon>
    </lineage>
</organism>
<evidence type="ECO:0000313" key="9">
    <source>
        <dbReference type="EnsemblMetazoa" id="AFAF011880-PA"/>
    </source>
</evidence>
<keyword evidence="2" id="KW-0479">Metal-binding</keyword>
<feature type="domain" description="C2H2-type" evidence="8">
    <location>
        <begin position="113"/>
        <end position="141"/>
    </location>
</feature>
<dbReference type="SUPFAM" id="SSF57667">
    <property type="entry name" value="beta-beta-alpha zinc fingers"/>
    <property type="match status" value="3"/>
</dbReference>
<dbReference type="Pfam" id="PF13912">
    <property type="entry name" value="zf-C2H2_6"/>
    <property type="match status" value="2"/>
</dbReference>
<dbReference type="Gene3D" id="3.30.160.60">
    <property type="entry name" value="Classic Zinc Finger"/>
    <property type="match status" value="3"/>
</dbReference>
<dbReference type="Pfam" id="PF13894">
    <property type="entry name" value="zf-C2H2_4"/>
    <property type="match status" value="1"/>
</dbReference>
<evidence type="ECO:0000259" key="8">
    <source>
        <dbReference type="PROSITE" id="PS50157"/>
    </source>
</evidence>
<dbReference type="STRING" id="69004.A0A182QK49"/>
<dbReference type="GO" id="GO:0005634">
    <property type="term" value="C:nucleus"/>
    <property type="evidence" value="ECO:0007669"/>
    <property type="project" value="UniProtKB-SubCell"/>
</dbReference>
<feature type="domain" description="C2H2-type" evidence="8">
    <location>
        <begin position="170"/>
        <end position="198"/>
    </location>
</feature>
<dbReference type="SMART" id="SM00355">
    <property type="entry name" value="ZnF_C2H2"/>
    <property type="match status" value="5"/>
</dbReference>
<dbReference type="Proteomes" id="UP000075886">
    <property type="component" value="Unassembled WGS sequence"/>
</dbReference>
<evidence type="ECO:0000256" key="2">
    <source>
        <dbReference type="ARBA" id="ARBA00022723"/>
    </source>
</evidence>
<dbReference type="GO" id="GO:0000981">
    <property type="term" value="F:DNA-binding transcription factor activity, RNA polymerase II-specific"/>
    <property type="evidence" value="ECO:0007669"/>
    <property type="project" value="TreeGrafter"/>
</dbReference>